<feature type="domain" description="Cytochrome b561 bacterial/Ni-hydrogenase" evidence="14">
    <location>
        <begin position="8"/>
        <end position="178"/>
    </location>
</feature>
<dbReference type="PANTHER" id="PTHR30529:SF1">
    <property type="entry name" value="CYTOCHROME B561 HOMOLOG 2"/>
    <property type="match status" value="1"/>
</dbReference>
<feature type="transmembrane region" description="Helical" evidence="13">
    <location>
        <begin position="44"/>
        <end position="67"/>
    </location>
</feature>
<accession>A0ABV7IW64</accession>
<proteinExistence type="inferred from homology"/>
<dbReference type="Gene3D" id="1.20.950.20">
    <property type="entry name" value="Transmembrane di-heme cytochromes, Chain C"/>
    <property type="match status" value="1"/>
</dbReference>
<evidence type="ECO:0000256" key="4">
    <source>
        <dbReference type="ARBA" id="ARBA00022475"/>
    </source>
</evidence>
<keyword evidence="3" id="KW-0813">Transport</keyword>
<dbReference type="EMBL" id="JBHRTO010000001">
    <property type="protein sequence ID" value="MFC3180721.1"/>
    <property type="molecule type" value="Genomic_DNA"/>
</dbReference>
<evidence type="ECO:0000256" key="12">
    <source>
        <dbReference type="ARBA" id="ARBA00037975"/>
    </source>
</evidence>
<keyword evidence="16" id="KW-1185">Reference proteome</keyword>
<gene>
    <name evidence="15" type="ORF">ACFOGH_06960</name>
</gene>
<reference evidence="16" key="1">
    <citation type="journal article" date="2019" name="Int. J. Syst. Evol. Microbiol.">
        <title>The Global Catalogue of Microorganisms (GCM) 10K type strain sequencing project: providing services to taxonomists for standard genome sequencing and annotation.</title>
        <authorList>
            <consortium name="The Broad Institute Genomics Platform"/>
            <consortium name="The Broad Institute Genome Sequencing Center for Infectious Disease"/>
            <person name="Wu L."/>
            <person name="Ma J."/>
        </authorList>
    </citation>
    <scope>NUCLEOTIDE SEQUENCE [LARGE SCALE GENOMIC DNA]</scope>
    <source>
        <strain evidence="16">KCTC 52039</strain>
    </source>
</reference>
<keyword evidence="6 13" id="KW-0812">Transmembrane</keyword>
<dbReference type="InterPro" id="IPR016174">
    <property type="entry name" value="Di-haem_cyt_TM"/>
</dbReference>
<dbReference type="RefSeq" id="WP_380072345.1">
    <property type="nucleotide sequence ID" value="NZ_JBHRTO010000001.1"/>
</dbReference>
<comment type="cofactor">
    <cofactor evidence="1">
        <name>heme b</name>
        <dbReference type="ChEBI" id="CHEBI:60344"/>
    </cofactor>
</comment>
<protein>
    <submittedName>
        <fullName evidence="15">Cytochrome b</fullName>
    </submittedName>
</protein>
<keyword evidence="10" id="KW-0408">Iron</keyword>
<evidence type="ECO:0000313" key="15">
    <source>
        <dbReference type="EMBL" id="MFC3180721.1"/>
    </source>
</evidence>
<evidence type="ECO:0000256" key="1">
    <source>
        <dbReference type="ARBA" id="ARBA00001970"/>
    </source>
</evidence>
<evidence type="ECO:0000256" key="10">
    <source>
        <dbReference type="ARBA" id="ARBA00023004"/>
    </source>
</evidence>
<keyword evidence="5" id="KW-0349">Heme</keyword>
<dbReference type="PANTHER" id="PTHR30529">
    <property type="entry name" value="CYTOCHROME B561"/>
    <property type="match status" value="1"/>
</dbReference>
<dbReference type="InterPro" id="IPR052168">
    <property type="entry name" value="Cytochrome_b561_oxidase"/>
</dbReference>
<keyword evidence="8" id="KW-0249">Electron transport</keyword>
<evidence type="ECO:0000256" key="9">
    <source>
        <dbReference type="ARBA" id="ARBA00022989"/>
    </source>
</evidence>
<keyword evidence="9 13" id="KW-1133">Transmembrane helix</keyword>
<keyword evidence="4" id="KW-1003">Cell membrane</keyword>
<dbReference type="Pfam" id="PF01292">
    <property type="entry name" value="Ni_hydr_CYTB"/>
    <property type="match status" value="1"/>
</dbReference>
<evidence type="ECO:0000256" key="13">
    <source>
        <dbReference type="SAM" id="Phobius"/>
    </source>
</evidence>
<evidence type="ECO:0000256" key="2">
    <source>
        <dbReference type="ARBA" id="ARBA00004651"/>
    </source>
</evidence>
<evidence type="ECO:0000313" key="16">
    <source>
        <dbReference type="Proteomes" id="UP001595547"/>
    </source>
</evidence>
<name>A0ABV7IW64_9RHOB</name>
<dbReference type="Proteomes" id="UP001595547">
    <property type="component" value="Unassembled WGS sequence"/>
</dbReference>
<sequence length="179" mass="19478">MWRNTPTRFGLTTRLLHWLMAALILTLLVLGTVLVRIQPDLSTLWLYGLHKTLGLCALTLALIRLIWHRISPTPAPIGPPNQWANRAARAVHVALYLLMLAIPLSGWIASSATGLDVVIFGQITLPAITHTSESLENAGFAIHGILTKLLMALLLAHIAGASLRGLKHDGTLRRITKGS</sequence>
<keyword evidence="7" id="KW-0479">Metal-binding</keyword>
<keyword evidence="11 13" id="KW-0472">Membrane</keyword>
<comment type="caution">
    <text evidence="15">The sequence shown here is derived from an EMBL/GenBank/DDBJ whole genome shotgun (WGS) entry which is preliminary data.</text>
</comment>
<evidence type="ECO:0000256" key="3">
    <source>
        <dbReference type="ARBA" id="ARBA00022448"/>
    </source>
</evidence>
<comment type="subcellular location">
    <subcellularLocation>
        <location evidence="2">Cell membrane</location>
        <topology evidence="2">Multi-pass membrane protein</topology>
    </subcellularLocation>
</comment>
<evidence type="ECO:0000256" key="11">
    <source>
        <dbReference type="ARBA" id="ARBA00023136"/>
    </source>
</evidence>
<feature type="transmembrane region" description="Helical" evidence="13">
    <location>
        <begin position="15"/>
        <end position="38"/>
    </location>
</feature>
<evidence type="ECO:0000256" key="6">
    <source>
        <dbReference type="ARBA" id="ARBA00022692"/>
    </source>
</evidence>
<comment type="similarity">
    <text evidence="12">Belongs to the cytochrome b561 family.</text>
</comment>
<evidence type="ECO:0000256" key="7">
    <source>
        <dbReference type="ARBA" id="ARBA00022723"/>
    </source>
</evidence>
<feature type="transmembrane region" description="Helical" evidence="13">
    <location>
        <begin position="87"/>
        <end position="108"/>
    </location>
</feature>
<dbReference type="InterPro" id="IPR011577">
    <property type="entry name" value="Cyt_b561_bac/Ni-Hgenase"/>
</dbReference>
<evidence type="ECO:0000256" key="5">
    <source>
        <dbReference type="ARBA" id="ARBA00022617"/>
    </source>
</evidence>
<evidence type="ECO:0000259" key="14">
    <source>
        <dbReference type="Pfam" id="PF01292"/>
    </source>
</evidence>
<organism evidence="15 16">
    <name type="scientific">Cypionkella sinensis</name>
    <dbReference type="NCBI Taxonomy" id="1756043"/>
    <lineage>
        <taxon>Bacteria</taxon>
        <taxon>Pseudomonadati</taxon>
        <taxon>Pseudomonadota</taxon>
        <taxon>Alphaproteobacteria</taxon>
        <taxon>Rhodobacterales</taxon>
        <taxon>Paracoccaceae</taxon>
        <taxon>Cypionkella</taxon>
    </lineage>
</organism>
<feature type="transmembrane region" description="Helical" evidence="13">
    <location>
        <begin position="140"/>
        <end position="163"/>
    </location>
</feature>
<dbReference type="SUPFAM" id="SSF81342">
    <property type="entry name" value="Transmembrane di-heme cytochromes"/>
    <property type="match status" value="1"/>
</dbReference>
<evidence type="ECO:0000256" key="8">
    <source>
        <dbReference type="ARBA" id="ARBA00022982"/>
    </source>
</evidence>